<dbReference type="AlphaFoldDB" id="A0AA38FC78"/>
<proteinExistence type="predicted"/>
<dbReference type="Proteomes" id="UP000824469">
    <property type="component" value="Unassembled WGS sequence"/>
</dbReference>
<name>A0AA38FC78_TAXCH</name>
<keyword evidence="2" id="KW-1185">Reference proteome</keyword>
<organism evidence="1 2">
    <name type="scientific">Taxus chinensis</name>
    <name type="common">Chinese yew</name>
    <name type="synonym">Taxus wallichiana var. chinensis</name>
    <dbReference type="NCBI Taxonomy" id="29808"/>
    <lineage>
        <taxon>Eukaryota</taxon>
        <taxon>Viridiplantae</taxon>
        <taxon>Streptophyta</taxon>
        <taxon>Embryophyta</taxon>
        <taxon>Tracheophyta</taxon>
        <taxon>Spermatophyta</taxon>
        <taxon>Pinopsida</taxon>
        <taxon>Pinidae</taxon>
        <taxon>Conifers II</taxon>
        <taxon>Cupressales</taxon>
        <taxon>Taxaceae</taxon>
        <taxon>Taxus</taxon>
    </lineage>
</organism>
<dbReference type="EMBL" id="JAHRHJ020000010">
    <property type="protein sequence ID" value="KAH9296830.1"/>
    <property type="molecule type" value="Genomic_DNA"/>
</dbReference>
<feature type="non-terminal residue" evidence="1">
    <location>
        <position position="1"/>
    </location>
</feature>
<protein>
    <submittedName>
        <fullName evidence="1">Uncharacterized protein</fullName>
    </submittedName>
</protein>
<reference evidence="1 2" key="1">
    <citation type="journal article" date="2021" name="Nat. Plants">
        <title>The Taxus genome provides insights into paclitaxel biosynthesis.</title>
        <authorList>
            <person name="Xiong X."/>
            <person name="Gou J."/>
            <person name="Liao Q."/>
            <person name="Li Y."/>
            <person name="Zhou Q."/>
            <person name="Bi G."/>
            <person name="Li C."/>
            <person name="Du R."/>
            <person name="Wang X."/>
            <person name="Sun T."/>
            <person name="Guo L."/>
            <person name="Liang H."/>
            <person name="Lu P."/>
            <person name="Wu Y."/>
            <person name="Zhang Z."/>
            <person name="Ro D.K."/>
            <person name="Shang Y."/>
            <person name="Huang S."/>
            <person name="Yan J."/>
        </authorList>
    </citation>
    <scope>NUCLEOTIDE SEQUENCE [LARGE SCALE GENOMIC DNA]</scope>
    <source>
        <strain evidence="1">Ta-2019</strain>
    </source>
</reference>
<sequence>CLESTIERYKCFDAKLDSSMKDRESVLVIGTEKSLNTEKCIVMDRKRDDEVHLQDLSSLREELRVLEQFRRNLLGEDLDLLSQHKLDVCEDIIVSTLTTLKYKKENLCIEKMKLLKDEYYKLQNM</sequence>
<evidence type="ECO:0000313" key="1">
    <source>
        <dbReference type="EMBL" id="KAH9296830.1"/>
    </source>
</evidence>
<feature type="non-terminal residue" evidence="1">
    <location>
        <position position="125"/>
    </location>
</feature>
<accession>A0AA38FC78</accession>
<evidence type="ECO:0000313" key="2">
    <source>
        <dbReference type="Proteomes" id="UP000824469"/>
    </source>
</evidence>
<comment type="caution">
    <text evidence="1">The sequence shown here is derived from an EMBL/GenBank/DDBJ whole genome shotgun (WGS) entry which is preliminary data.</text>
</comment>
<gene>
    <name evidence="1" type="ORF">KI387_028512</name>
</gene>